<dbReference type="InterPro" id="IPR000719">
    <property type="entry name" value="Prot_kinase_dom"/>
</dbReference>
<evidence type="ECO:0000256" key="8">
    <source>
        <dbReference type="ARBA" id="ARBA00022729"/>
    </source>
</evidence>
<evidence type="ECO:0000256" key="2">
    <source>
        <dbReference type="ARBA" id="ARBA00010858"/>
    </source>
</evidence>
<feature type="domain" description="Protein kinase" evidence="23">
    <location>
        <begin position="875"/>
        <end position="1063"/>
    </location>
</feature>
<keyword evidence="3" id="KW-0723">Serine/threonine-protein kinase</keyword>
<feature type="transmembrane region" description="Helical" evidence="22">
    <location>
        <begin position="359"/>
        <end position="382"/>
    </location>
</feature>
<feature type="transmembrane region" description="Helical" evidence="22">
    <location>
        <begin position="813"/>
        <end position="844"/>
    </location>
</feature>
<dbReference type="Gene3D" id="3.30.200.20">
    <property type="entry name" value="Phosphorylase Kinase, domain 1"/>
    <property type="match status" value="2"/>
</dbReference>
<evidence type="ECO:0000313" key="25">
    <source>
        <dbReference type="EMBL" id="KAF8412449.1"/>
    </source>
</evidence>
<evidence type="ECO:0000256" key="18">
    <source>
        <dbReference type="ARBA" id="ARBA00048679"/>
    </source>
</evidence>
<accession>A0A834ZRI8</accession>
<keyword evidence="6" id="KW-0808">Transferase</keyword>
<gene>
    <name evidence="25" type="ORF">HHK36_000413</name>
</gene>
<dbReference type="FunFam" id="3.30.200.20:FF:000059">
    <property type="entry name" value="S-receptor-like serine/threonine-protein kinase"/>
    <property type="match status" value="1"/>
</dbReference>
<dbReference type="Proteomes" id="UP000655225">
    <property type="component" value="Unassembled WGS sequence"/>
</dbReference>
<dbReference type="AlphaFoldDB" id="A0A834ZRI8"/>
<dbReference type="CDD" id="cd00028">
    <property type="entry name" value="B_lectin"/>
    <property type="match status" value="1"/>
</dbReference>
<name>A0A834ZRI8_TETSI</name>
<dbReference type="GO" id="GO:0009791">
    <property type="term" value="P:post-embryonic development"/>
    <property type="evidence" value="ECO:0007669"/>
    <property type="project" value="UniProtKB-ARBA"/>
</dbReference>
<dbReference type="OrthoDB" id="1930390at2759"/>
<dbReference type="Gene3D" id="2.90.10.10">
    <property type="entry name" value="Bulb-type lectin domain"/>
    <property type="match status" value="2"/>
</dbReference>
<dbReference type="GO" id="GO:0012511">
    <property type="term" value="C:monolayer-surrounded lipid storage body"/>
    <property type="evidence" value="ECO:0007669"/>
    <property type="project" value="InterPro"/>
</dbReference>
<dbReference type="InterPro" id="IPR000136">
    <property type="entry name" value="Oleosin"/>
</dbReference>
<feature type="coiled-coil region" evidence="21">
    <location>
        <begin position="1034"/>
        <end position="1061"/>
    </location>
</feature>
<evidence type="ECO:0000256" key="6">
    <source>
        <dbReference type="ARBA" id="ARBA00022679"/>
    </source>
</evidence>
<dbReference type="PROSITE" id="PS00811">
    <property type="entry name" value="OLEOSINS"/>
    <property type="match status" value="1"/>
</dbReference>
<keyword evidence="10" id="KW-0418">Kinase</keyword>
<evidence type="ECO:0000256" key="9">
    <source>
        <dbReference type="ARBA" id="ARBA00022741"/>
    </source>
</evidence>
<evidence type="ECO:0000256" key="1">
    <source>
        <dbReference type="ARBA" id="ARBA00004479"/>
    </source>
</evidence>
<evidence type="ECO:0000256" key="14">
    <source>
        <dbReference type="ARBA" id="ARBA00023157"/>
    </source>
</evidence>
<dbReference type="InterPro" id="IPR051343">
    <property type="entry name" value="G-type_lectin_kinases/EP1-like"/>
</dbReference>
<keyword evidence="21" id="KW-0175">Coiled coil</keyword>
<evidence type="ECO:0000259" key="24">
    <source>
        <dbReference type="PROSITE" id="PS50927"/>
    </source>
</evidence>
<evidence type="ECO:0000256" key="13">
    <source>
        <dbReference type="ARBA" id="ARBA00023136"/>
    </source>
</evidence>
<evidence type="ECO:0000256" key="17">
    <source>
        <dbReference type="ARBA" id="ARBA00047899"/>
    </source>
</evidence>
<dbReference type="CDD" id="cd01098">
    <property type="entry name" value="PAN_AP_plant"/>
    <property type="match status" value="2"/>
</dbReference>
<evidence type="ECO:0000256" key="5">
    <source>
        <dbReference type="ARBA" id="ARBA00022677"/>
    </source>
</evidence>
<dbReference type="InterPro" id="IPR001480">
    <property type="entry name" value="Bulb-type_lectin_dom"/>
</dbReference>
<dbReference type="Pfam" id="PF01453">
    <property type="entry name" value="B_lectin"/>
    <property type="match status" value="1"/>
</dbReference>
<evidence type="ECO:0000256" key="20">
    <source>
        <dbReference type="RuleBase" id="RU000540"/>
    </source>
</evidence>
<evidence type="ECO:0000256" key="4">
    <source>
        <dbReference type="ARBA" id="ARBA00022536"/>
    </source>
</evidence>
<keyword evidence="11 19" id="KW-0067">ATP-binding</keyword>
<evidence type="ECO:0000256" key="22">
    <source>
        <dbReference type="SAM" id="Phobius"/>
    </source>
</evidence>
<dbReference type="PROSITE" id="PS50011">
    <property type="entry name" value="PROTEIN_KINASE_DOM"/>
    <property type="match status" value="1"/>
</dbReference>
<keyword evidence="5 20" id="KW-0551">Lipid droplet</keyword>
<comment type="catalytic activity">
    <reaction evidence="17">
        <text>L-threonyl-[protein] + ATP = O-phospho-L-threonyl-[protein] + ADP + H(+)</text>
        <dbReference type="Rhea" id="RHEA:46608"/>
        <dbReference type="Rhea" id="RHEA-COMP:11060"/>
        <dbReference type="Rhea" id="RHEA-COMP:11605"/>
        <dbReference type="ChEBI" id="CHEBI:15378"/>
        <dbReference type="ChEBI" id="CHEBI:30013"/>
        <dbReference type="ChEBI" id="CHEBI:30616"/>
        <dbReference type="ChEBI" id="CHEBI:61977"/>
        <dbReference type="ChEBI" id="CHEBI:456216"/>
        <dbReference type="EC" id="2.7.11.1"/>
    </reaction>
</comment>
<dbReference type="FunFam" id="2.90.10.10:FF:000013">
    <property type="entry name" value="G-type lectin S-receptor-like serine/threonine-protein kinase LECRK1"/>
    <property type="match status" value="1"/>
</dbReference>
<evidence type="ECO:0000256" key="11">
    <source>
        <dbReference type="ARBA" id="ARBA00022840"/>
    </source>
</evidence>
<evidence type="ECO:0000313" key="26">
    <source>
        <dbReference type="Proteomes" id="UP000655225"/>
    </source>
</evidence>
<evidence type="ECO:0000256" key="12">
    <source>
        <dbReference type="ARBA" id="ARBA00022989"/>
    </source>
</evidence>
<evidence type="ECO:0000259" key="23">
    <source>
        <dbReference type="PROSITE" id="PS50011"/>
    </source>
</evidence>
<dbReference type="PROSITE" id="PS00107">
    <property type="entry name" value="PROTEIN_KINASE_ATP"/>
    <property type="match status" value="1"/>
</dbReference>
<evidence type="ECO:0000256" key="16">
    <source>
        <dbReference type="ARBA" id="ARBA00023180"/>
    </source>
</evidence>
<dbReference type="PANTHER" id="PTHR47976:SF78">
    <property type="entry name" value="RECEPTOR-LIKE SERINE_THREONINE-PROTEIN KINASE"/>
    <property type="match status" value="1"/>
</dbReference>
<keyword evidence="9 19" id="KW-0547">Nucleotide-binding</keyword>
<dbReference type="PROSITE" id="PS50927">
    <property type="entry name" value="BULB_LECTIN"/>
    <property type="match status" value="1"/>
</dbReference>
<dbReference type="SMART" id="SM00108">
    <property type="entry name" value="B_lectin"/>
    <property type="match status" value="1"/>
</dbReference>
<dbReference type="EMBL" id="JABCRI010000001">
    <property type="protein sequence ID" value="KAF8412449.1"/>
    <property type="molecule type" value="Genomic_DNA"/>
</dbReference>
<keyword evidence="12 22" id="KW-1133">Transmembrane helix</keyword>
<evidence type="ECO:0000256" key="15">
    <source>
        <dbReference type="ARBA" id="ARBA00023170"/>
    </source>
</evidence>
<comment type="catalytic activity">
    <reaction evidence="18">
        <text>L-seryl-[protein] + ATP = O-phospho-L-seryl-[protein] + ADP + H(+)</text>
        <dbReference type="Rhea" id="RHEA:17989"/>
        <dbReference type="Rhea" id="RHEA-COMP:9863"/>
        <dbReference type="Rhea" id="RHEA-COMP:11604"/>
        <dbReference type="ChEBI" id="CHEBI:15378"/>
        <dbReference type="ChEBI" id="CHEBI:29999"/>
        <dbReference type="ChEBI" id="CHEBI:30616"/>
        <dbReference type="ChEBI" id="CHEBI:83421"/>
        <dbReference type="ChEBI" id="CHEBI:456216"/>
        <dbReference type="EC" id="2.7.11.1"/>
    </reaction>
</comment>
<comment type="similarity">
    <text evidence="2 20">Belongs to the oleosin family.</text>
</comment>
<feature type="transmembrane region" description="Helical" evidence="22">
    <location>
        <begin position="221"/>
        <end position="241"/>
    </location>
</feature>
<evidence type="ECO:0000256" key="3">
    <source>
        <dbReference type="ARBA" id="ARBA00022527"/>
    </source>
</evidence>
<keyword evidence="16" id="KW-0325">Glycoprotein</keyword>
<dbReference type="InterPro" id="IPR017441">
    <property type="entry name" value="Protein_kinase_ATP_BS"/>
</dbReference>
<dbReference type="GO" id="GO:0004674">
    <property type="term" value="F:protein serine/threonine kinase activity"/>
    <property type="evidence" value="ECO:0007669"/>
    <property type="project" value="UniProtKB-KW"/>
</dbReference>
<organism evidence="25 26">
    <name type="scientific">Tetracentron sinense</name>
    <name type="common">Spur-leaf</name>
    <dbReference type="NCBI Taxonomy" id="13715"/>
    <lineage>
        <taxon>Eukaryota</taxon>
        <taxon>Viridiplantae</taxon>
        <taxon>Streptophyta</taxon>
        <taxon>Embryophyta</taxon>
        <taxon>Tracheophyta</taxon>
        <taxon>Spermatophyta</taxon>
        <taxon>Magnoliopsida</taxon>
        <taxon>Trochodendrales</taxon>
        <taxon>Trochodendraceae</taxon>
        <taxon>Tetracentron</taxon>
    </lineage>
</organism>
<dbReference type="InterPro" id="IPR036426">
    <property type="entry name" value="Bulb-type_lectin_dom_sf"/>
</dbReference>
<keyword evidence="7 22" id="KW-0812">Transmembrane</keyword>
<evidence type="ECO:0000256" key="21">
    <source>
        <dbReference type="SAM" id="Coils"/>
    </source>
</evidence>
<sequence>MEVYSTSHQLIYLQSQTTTTELHWILMVFSHNMLTREPLMATKKYAHPRTSHGNQSWTIVWSIPDDICSSLYSELGRGACGFNSYCVLTPDKRPSCECPPEYSFMDPNNKFSGCKPNFPQGCGADDGSKAPEDLFEFIEVAGMNWPTGDYERLEPFSEDGCKISCLQDCYCAAAFYRTSLGRCWKKKLPLSNGRMMPNSSGFFFKVRKAIPTSGTKRKNQMTMFLVGSLLLGSSVFVNFILLAKNLKRTNHCASVLETNLPSFTYKELEEATNGFKETLGKGSFGIVYKGVLASSSRTLIAVKKLDKVYQDQGRLDDLVENDEAAMSDIERLQRRVMVAIWCIQEEPSLRPTMKKPPPLAMASSSSSIPHLHFLFLLILLLLQLPIAQQYMNATVGLSLSAIDDNSSWSSPSGEFAFGFRRLNYTDQFLLAIWFNKIPDKTIVWYANGDNPAPRESKVELTVNGLALHNPQGNKIWEAIHNYTRVAYAAMLDTGNLVLVSTRDGNIWESFKEQLADTILPTQILERGGAALYSRLNQINYSKGRFELRLVSDGNLVLNPIARPSEFPYDPYYISNTNESDLVSGYRLVFNDMGNIYILRKNRSIFNLTSANIPPITDYYYRATLDFDGVFTQYAHPRTSNGNQSWSIVWSIPDNICSSFYSELGSGACGFNSYCVLTPDKRPSCECPPEYSFMDPNNKFSGCKPNFPQGCGADDGSKAPEDLFEFIEVPDTNWPTGDYERLEPFSEDGCKTSCLQDCYCAVVVFRPRNGRCWKKKLPLSNGRSKINASGVFFKVRKAIRLTPISGTQTKNQKAMFLVGSMLLGSSIFFNFILLAALLLIVFLVYHKKLKKTNQISSVLETNLHSFTYKELEEATDGFKETLGKGSFGSVYKGVLELSSRNLVAVKKLDKVVQEGEKEFKTEVNAIGQTHHKNLVRLLGFCNEGSHRLLVVKAATAGTAGGSLLILSGLTLAGTVIALTLATPVLLIFSPVLVPAAVTVFLLITGFVASGGFGVAAVSVFSWMYKYLTGKHPPGADQLDQARMKLASKAREMKERAEQMGQQSA</sequence>
<feature type="transmembrane region" description="Helical" evidence="22">
    <location>
        <begin position="962"/>
        <end position="988"/>
    </location>
</feature>
<dbReference type="InterPro" id="IPR011009">
    <property type="entry name" value="Kinase-like_dom_sf"/>
</dbReference>
<dbReference type="SUPFAM" id="SSF56112">
    <property type="entry name" value="Protein kinase-like (PK-like)"/>
    <property type="match status" value="2"/>
</dbReference>
<comment type="caution">
    <text evidence="25">The sequence shown here is derived from an EMBL/GenBank/DDBJ whole genome shotgun (WGS) entry which is preliminary data.</text>
</comment>
<dbReference type="GO" id="GO:0016020">
    <property type="term" value="C:membrane"/>
    <property type="evidence" value="ECO:0007669"/>
    <property type="project" value="UniProtKB-SubCell"/>
</dbReference>
<evidence type="ECO:0000256" key="10">
    <source>
        <dbReference type="ARBA" id="ARBA00022777"/>
    </source>
</evidence>
<keyword evidence="26" id="KW-1185">Reference proteome</keyword>
<keyword evidence="4" id="KW-0245">EGF-like domain</keyword>
<reference evidence="25 26" key="1">
    <citation type="submission" date="2020-04" db="EMBL/GenBank/DDBJ databases">
        <title>Plant Genome Project.</title>
        <authorList>
            <person name="Zhang R.-G."/>
        </authorList>
    </citation>
    <scope>NUCLEOTIDE SEQUENCE [LARGE SCALE GENOMIC DNA]</scope>
    <source>
        <strain evidence="25">YNK0</strain>
        <tissue evidence="25">Leaf</tissue>
    </source>
</reference>
<dbReference type="Pfam" id="PF01277">
    <property type="entry name" value="Oleosin"/>
    <property type="match status" value="1"/>
</dbReference>
<keyword evidence="13 22" id="KW-0472">Membrane</keyword>
<keyword evidence="8" id="KW-0732">Signal</keyword>
<protein>
    <recommendedName>
        <fullName evidence="20">Oleosin</fullName>
    </recommendedName>
</protein>
<dbReference type="PANTHER" id="PTHR47976">
    <property type="entry name" value="G-TYPE LECTIN S-RECEPTOR-LIKE SERINE/THREONINE-PROTEIN KINASE SD2-5"/>
    <property type="match status" value="1"/>
</dbReference>
<proteinExistence type="inferred from homology"/>
<dbReference type="GO" id="GO:0005524">
    <property type="term" value="F:ATP binding"/>
    <property type="evidence" value="ECO:0007669"/>
    <property type="project" value="UniProtKB-UniRule"/>
</dbReference>
<evidence type="ECO:0000256" key="19">
    <source>
        <dbReference type="PROSITE-ProRule" id="PRU10141"/>
    </source>
</evidence>
<feature type="binding site" evidence="19">
    <location>
        <position position="906"/>
    </location>
    <ligand>
        <name>ATP</name>
        <dbReference type="ChEBI" id="CHEBI:30616"/>
    </ligand>
</feature>
<dbReference type="GO" id="GO:0048608">
    <property type="term" value="P:reproductive structure development"/>
    <property type="evidence" value="ECO:0007669"/>
    <property type="project" value="UniProtKB-ARBA"/>
</dbReference>
<feature type="transmembrane region" description="Helical" evidence="22">
    <location>
        <begin position="994"/>
        <end position="1019"/>
    </location>
</feature>
<keyword evidence="15" id="KW-0675">Receptor</keyword>
<dbReference type="SUPFAM" id="SSF51110">
    <property type="entry name" value="alpha-D-mannose-specific plant lectins"/>
    <property type="match status" value="1"/>
</dbReference>
<comment type="subcellular location">
    <subcellularLocation>
        <location evidence="20">Lipid droplet</location>
    </subcellularLocation>
    <subcellularLocation>
        <location evidence="20">Membrane</location>
        <topology evidence="20">Multi-pass membrane protein</topology>
    </subcellularLocation>
    <subcellularLocation>
        <location evidence="1">Membrane</location>
        <topology evidence="1">Single-pass type I membrane protein</topology>
    </subcellularLocation>
</comment>
<evidence type="ECO:0000256" key="7">
    <source>
        <dbReference type="ARBA" id="ARBA00022692"/>
    </source>
</evidence>
<keyword evidence="14" id="KW-1015">Disulfide bond</keyword>
<feature type="domain" description="Bulb-type lectin" evidence="24">
    <location>
        <begin position="393"/>
        <end position="511"/>
    </location>
</feature>